<dbReference type="AlphaFoldDB" id="A0A382HD03"/>
<feature type="non-terminal residue" evidence="1">
    <location>
        <position position="35"/>
    </location>
</feature>
<reference evidence="1" key="1">
    <citation type="submission" date="2018-05" db="EMBL/GenBank/DDBJ databases">
        <authorList>
            <person name="Lanie J.A."/>
            <person name="Ng W.-L."/>
            <person name="Kazmierczak K.M."/>
            <person name="Andrzejewski T.M."/>
            <person name="Davidsen T.M."/>
            <person name="Wayne K.J."/>
            <person name="Tettelin H."/>
            <person name="Glass J.I."/>
            <person name="Rusch D."/>
            <person name="Podicherti R."/>
            <person name="Tsui H.-C.T."/>
            <person name="Winkler M.E."/>
        </authorList>
    </citation>
    <scope>NUCLEOTIDE SEQUENCE</scope>
</reference>
<organism evidence="1">
    <name type="scientific">marine metagenome</name>
    <dbReference type="NCBI Taxonomy" id="408172"/>
    <lineage>
        <taxon>unclassified sequences</taxon>
        <taxon>metagenomes</taxon>
        <taxon>ecological metagenomes</taxon>
    </lineage>
</organism>
<evidence type="ECO:0000313" key="1">
    <source>
        <dbReference type="EMBL" id="SVB85166.1"/>
    </source>
</evidence>
<dbReference type="EMBL" id="UINC01060549">
    <property type="protein sequence ID" value="SVB85166.1"/>
    <property type="molecule type" value="Genomic_DNA"/>
</dbReference>
<accession>A0A382HD03</accession>
<proteinExistence type="predicted"/>
<gene>
    <name evidence="1" type="ORF">METZ01_LOCUS238020</name>
</gene>
<sequence>MDEHASYDASLNYSAGGFGDPLVIKKINALMGKLT</sequence>
<name>A0A382HD03_9ZZZZ</name>
<protein>
    <submittedName>
        <fullName evidence="1">Uncharacterized protein</fullName>
    </submittedName>
</protein>